<dbReference type="EMBL" id="LXQA010800684">
    <property type="protein sequence ID" value="MCI71648.1"/>
    <property type="molecule type" value="Genomic_DNA"/>
</dbReference>
<name>A0A392UF50_9FABA</name>
<reference evidence="1 2" key="1">
    <citation type="journal article" date="2018" name="Front. Plant Sci.">
        <title>Red Clover (Trifolium pratense) and Zigzag Clover (T. medium) - A Picture of Genomic Similarities and Differences.</title>
        <authorList>
            <person name="Dluhosova J."/>
            <person name="Istvanek J."/>
            <person name="Nedelnik J."/>
            <person name="Repkova J."/>
        </authorList>
    </citation>
    <scope>NUCLEOTIDE SEQUENCE [LARGE SCALE GENOMIC DNA]</scope>
    <source>
        <strain evidence="2">cv. 10/8</strain>
        <tissue evidence="1">Leaf</tissue>
    </source>
</reference>
<sequence>MNIMGQQEFIQEFVRELVEEFVQELVVQEMQLQRLV</sequence>
<organism evidence="1 2">
    <name type="scientific">Trifolium medium</name>
    <dbReference type="NCBI Taxonomy" id="97028"/>
    <lineage>
        <taxon>Eukaryota</taxon>
        <taxon>Viridiplantae</taxon>
        <taxon>Streptophyta</taxon>
        <taxon>Embryophyta</taxon>
        <taxon>Tracheophyta</taxon>
        <taxon>Spermatophyta</taxon>
        <taxon>Magnoliopsida</taxon>
        <taxon>eudicotyledons</taxon>
        <taxon>Gunneridae</taxon>
        <taxon>Pentapetalae</taxon>
        <taxon>rosids</taxon>
        <taxon>fabids</taxon>
        <taxon>Fabales</taxon>
        <taxon>Fabaceae</taxon>
        <taxon>Papilionoideae</taxon>
        <taxon>50 kb inversion clade</taxon>
        <taxon>NPAAA clade</taxon>
        <taxon>Hologalegina</taxon>
        <taxon>IRL clade</taxon>
        <taxon>Trifolieae</taxon>
        <taxon>Trifolium</taxon>
    </lineage>
</organism>
<dbReference type="AlphaFoldDB" id="A0A392UF50"/>
<keyword evidence="2" id="KW-1185">Reference proteome</keyword>
<accession>A0A392UF50</accession>
<proteinExistence type="predicted"/>
<dbReference type="Proteomes" id="UP000265520">
    <property type="component" value="Unassembled WGS sequence"/>
</dbReference>
<feature type="non-terminal residue" evidence="1">
    <location>
        <position position="36"/>
    </location>
</feature>
<protein>
    <submittedName>
        <fullName evidence="1">Uncharacterized protein</fullName>
    </submittedName>
</protein>
<comment type="caution">
    <text evidence="1">The sequence shown here is derived from an EMBL/GenBank/DDBJ whole genome shotgun (WGS) entry which is preliminary data.</text>
</comment>
<evidence type="ECO:0000313" key="2">
    <source>
        <dbReference type="Proteomes" id="UP000265520"/>
    </source>
</evidence>
<evidence type="ECO:0000313" key="1">
    <source>
        <dbReference type="EMBL" id="MCI71648.1"/>
    </source>
</evidence>